<evidence type="ECO:0000313" key="8">
    <source>
        <dbReference type="EMBL" id="WOE76577.1"/>
    </source>
</evidence>
<dbReference type="InterPro" id="IPR037682">
    <property type="entry name" value="TonB_C"/>
</dbReference>
<dbReference type="EMBL" id="CP136594">
    <property type="protein sequence ID" value="WOE76577.1"/>
    <property type="molecule type" value="Genomic_DNA"/>
</dbReference>
<sequence length="235" mass="25426">MVYADQWTSALSPERPPVPRGWHWSLGALVSVMILGTGVWQYSRNAIPETGEMIDEMVVTLGAPARRLEPPPPGVETTDEPEIPTERAEDAPPPAAPEEPRAVAASSLDGSMASGTGAKPAPPKPLPPPPPEPPPKVTELPTDFVRISHAQYRNRIRYPTASRRIGEEGKGVLQVTIARSGKVLNAQLITSTGHRNLDREIERVAETVTQLDPLPANYANDTATTDISITFVLNR</sequence>
<keyword evidence="3 6" id="KW-1133">Transmembrane helix</keyword>
<feature type="transmembrane region" description="Helical" evidence="6">
    <location>
        <begin position="21"/>
        <end position="40"/>
    </location>
</feature>
<dbReference type="Proteomes" id="UP001302429">
    <property type="component" value="Chromosome"/>
</dbReference>
<evidence type="ECO:0000256" key="2">
    <source>
        <dbReference type="ARBA" id="ARBA00022692"/>
    </source>
</evidence>
<keyword evidence="4 6" id="KW-0472">Membrane</keyword>
<feature type="region of interest" description="Disordered" evidence="5">
    <location>
        <begin position="65"/>
        <end position="138"/>
    </location>
</feature>
<dbReference type="Pfam" id="PF03544">
    <property type="entry name" value="TonB_C"/>
    <property type="match status" value="1"/>
</dbReference>
<feature type="compositionally biased region" description="Pro residues" evidence="5">
    <location>
        <begin position="120"/>
        <end position="136"/>
    </location>
</feature>
<dbReference type="GO" id="GO:0055085">
    <property type="term" value="P:transmembrane transport"/>
    <property type="evidence" value="ECO:0007669"/>
    <property type="project" value="InterPro"/>
</dbReference>
<reference evidence="8 9" key="1">
    <citation type="submission" date="2023-10" db="EMBL/GenBank/DDBJ databases">
        <title>Complete genome sequence of a Sphingomonadaceae bacterium.</title>
        <authorList>
            <person name="Yan C."/>
        </authorList>
    </citation>
    <scope>NUCLEOTIDE SEQUENCE [LARGE SCALE GENOMIC DNA]</scope>
    <source>
        <strain evidence="8 9">SCSIO 66989</strain>
    </source>
</reference>
<dbReference type="PROSITE" id="PS52015">
    <property type="entry name" value="TONB_CTD"/>
    <property type="match status" value="1"/>
</dbReference>
<dbReference type="RefSeq" id="WP_317084390.1">
    <property type="nucleotide sequence ID" value="NZ_CP136594.1"/>
</dbReference>
<protein>
    <submittedName>
        <fullName evidence="8">TonB family protein</fullName>
    </submittedName>
</protein>
<gene>
    <name evidence="8" type="ORF">RB602_07655</name>
</gene>
<dbReference type="KEGG" id="acoa:RB602_07655"/>
<dbReference type="Gene3D" id="3.30.1150.10">
    <property type="match status" value="1"/>
</dbReference>
<evidence type="ECO:0000256" key="4">
    <source>
        <dbReference type="ARBA" id="ARBA00023136"/>
    </source>
</evidence>
<dbReference type="NCBIfam" id="TIGR01352">
    <property type="entry name" value="tonB_Cterm"/>
    <property type="match status" value="1"/>
</dbReference>
<evidence type="ECO:0000256" key="6">
    <source>
        <dbReference type="SAM" id="Phobius"/>
    </source>
</evidence>
<evidence type="ECO:0000259" key="7">
    <source>
        <dbReference type="PROSITE" id="PS52015"/>
    </source>
</evidence>
<evidence type="ECO:0000256" key="1">
    <source>
        <dbReference type="ARBA" id="ARBA00004167"/>
    </source>
</evidence>
<dbReference type="AlphaFoldDB" id="A0AA97I1Y1"/>
<comment type="subcellular location">
    <subcellularLocation>
        <location evidence="1">Membrane</location>
        <topology evidence="1">Single-pass membrane protein</topology>
    </subcellularLocation>
</comment>
<name>A0AA97I1Y1_9SPHN</name>
<accession>A0AA97I1Y1</accession>
<evidence type="ECO:0000313" key="9">
    <source>
        <dbReference type="Proteomes" id="UP001302429"/>
    </source>
</evidence>
<evidence type="ECO:0000256" key="3">
    <source>
        <dbReference type="ARBA" id="ARBA00022989"/>
    </source>
</evidence>
<dbReference type="GO" id="GO:0016020">
    <property type="term" value="C:membrane"/>
    <property type="evidence" value="ECO:0007669"/>
    <property type="project" value="UniProtKB-SubCell"/>
</dbReference>
<keyword evidence="9" id="KW-1185">Reference proteome</keyword>
<proteinExistence type="predicted"/>
<dbReference type="SUPFAM" id="SSF74653">
    <property type="entry name" value="TolA/TonB C-terminal domain"/>
    <property type="match status" value="1"/>
</dbReference>
<keyword evidence="2 6" id="KW-0812">Transmembrane</keyword>
<feature type="domain" description="TonB C-terminal" evidence="7">
    <location>
        <begin position="143"/>
        <end position="235"/>
    </location>
</feature>
<organism evidence="8 9">
    <name type="scientific">Alterisphingorhabdus coralli</name>
    <dbReference type="NCBI Taxonomy" id="3071408"/>
    <lineage>
        <taxon>Bacteria</taxon>
        <taxon>Pseudomonadati</taxon>
        <taxon>Pseudomonadota</taxon>
        <taxon>Alphaproteobacteria</taxon>
        <taxon>Sphingomonadales</taxon>
        <taxon>Sphingomonadaceae</taxon>
        <taxon>Alterisphingorhabdus (ex Yan et al. 2024)</taxon>
    </lineage>
</organism>
<evidence type="ECO:0000256" key="5">
    <source>
        <dbReference type="SAM" id="MobiDB-lite"/>
    </source>
</evidence>
<dbReference type="InterPro" id="IPR006260">
    <property type="entry name" value="TonB/TolA_C"/>
</dbReference>